<feature type="compositionally biased region" description="Low complexity" evidence="1">
    <location>
        <begin position="23"/>
        <end position="49"/>
    </location>
</feature>
<feature type="compositionally biased region" description="Polar residues" evidence="1">
    <location>
        <begin position="111"/>
        <end position="123"/>
    </location>
</feature>
<dbReference type="STRING" id="1121326.CLMAG_39200"/>
<name>A0A162SB62_9CLOT</name>
<proteinExistence type="predicted"/>
<feature type="compositionally biased region" description="Low complexity" evidence="1">
    <location>
        <begin position="89"/>
        <end position="110"/>
    </location>
</feature>
<organism evidence="3 4">
    <name type="scientific">Clostridium magnum DSM 2767</name>
    <dbReference type="NCBI Taxonomy" id="1121326"/>
    <lineage>
        <taxon>Bacteria</taxon>
        <taxon>Bacillati</taxon>
        <taxon>Bacillota</taxon>
        <taxon>Clostridia</taxon>
        <taxon>Eubacteriales</taxon>
        <taxon>Clostridiaceae</taxon>
        <taxon>Clostridium</taxon>
    </lineage>
</organism>
<comment type="caution">
    <text evidence="3">The sequence shown here is derived from an EMBL/GenBank/DDBJ whole genome shotgun (WGS) entry which is preliminary data.</text>
</comment>
<dbReference type="Proteomes" id="UP000076603">
    <property type="component" value="Unassembled WGS sequence"/>
</dbReference>
<evidence type="ECO:0000313" key="3">
    <source>
        <dbReference type="EMBL" id="KZL91009.1"/>
    </source>
</evidence>
<gene>
    <name evidence="3" type="ORF">CLMAG_39200</name>
</gene>
<evidence type="ECO:0000313" key="4">
    <source>
        <dbReference type="Proteomes" id="UP000076603"/>
    </source>
</evidence>
<dbReference type="EMBL" id="LWAE01000004">
    <property type="protein sequence ID" value="KZL91009.1"/>
    <property type="molecule type" value="Genomic_DNA"/>
</dbReference>
<keyword evidence="4" id="KW-1185">Reference proteome</keyword>
<evidence type="ECO:0000256" key="2">
    <source>
        <dbReference type="SAM" id="SignalP"/>
    </source>
</evidence>
<feature type="compositionally biased region" description="Basic and acidic residues" evidence="1">
    <location>
        <begin position="128"/>
        <end position="139"/>
    </location>
</feature>
<dbReference type="PROSITE" id="PS51257">
    <property type="entry name" value="PROKAR_LIPOPROTEIN"/>
    <property type="match status" value="1"/>
</dbReference>
<keyword evidence="2" id="KW-0732">Signal</keyword>
<feature type="region of interest" description="Disordered" evidence="1">
    <location>
        <begin position="23"/>
        <end position="53"/>
    </location>
</feature>
<protein>
    <recommendedName>
        <fullName evidence="5">DUF5666 domain-containing protein</fullName>
    </recommendedName>
</protein>
<evidence type="ECO:0008006" key="5">
    <source>
        <dbReference type="Google" id="ProtNLM"/>
    </source>
</evidence>
<sequence>MKKILTLVTTSVILMSLFTGCGSQNNSTSTQASTTTTTQSSSSTTSNQNKKMPDLAGEVTAISGSEVTLKLIELPAMNSDKNSKSQDGQSTNSSASTSTQSTQQADQKTTGNAPSDQSGQKPSGQPGERPKMEVKYTGETKTIKISDGVSITTFNKGENGGTEKTITVKDIKVGDRLDISYSDSNKTTISKVSVRAAQQSQAQTQSQN</sequence>
<accession>A0A162SB62</accession>
<dbReference type="RefSeq" id="WP_066626156.1">
    <property type="nucleotide sequence ID" value="NZ_FQXL01000032.1"/>
</dbReference>
<dbReference type="OrthoDB" id="2938830at2"/>
<evidence type="ECO:0000256" key="1">
    <source>
        <dbReference type="SAM" id="MobiDB-lite"/>
    </source>
</evidence>
<feature type="chain" id="PRO_5039323208" description="DUF5666 domain-containing protein" evidence="2">
    <location>
        <begin position="22"/>
        <end position="208"/>
    </location>
</feature>
<reference evidence="3 4" key="1">
    <citation type="submission" date="2016-04" db="EMBL/GenBank/DDBJ databases">
        <title>Genome sequence of Clostridium magnum DSM 2767.</title>
        <authorList>
            <person name="Poehlein A."/>
            <person name="Uhlig R."/>
            <person name="Fischer R."/>
            <person name="Bahl H."/>
            <person name="Daniel R."/>
        </authorList>
    </citation>
    <scope>NUCLEOTIDE SEQUENCE [LARGE SCALE GENOMIC DNA]</scope>
    <source>
        <strain evidence="3 4">DSM 2767</strain>
    </source>
</reference>
<dbReference type="AlphaFoldDB" id="A0A162SB62"/>
<feature type="signal peptide" evidence="2">
    <location>
        <begin position="1"/>
        <end position="21"/>
    </location>
</feature>
<dbReference type="PATRIC" id="fig|1121326.3.peg.3967"/>
<feature type="region of interest" description="Disordered" evidence="1">
    <location>
        <begin position="78"/>
        <end position="139"/>
    </location>
</feature>